<sequence length="174" mass="19431">MLHRDDGVTLQMRSYDRKSRVPHDLAHAVTERELGLSTGVFGCLAAGALFASVQVLEGRLRYDAKERSRRLIAGHARDIAVAEVLSAVVHDAVEHERPTPFAAARAAWGSLREEPFPYEETDVQRATSTLRRLGDAWVHLPAGTGLRFDWPRRLTAAAVPPARPRSRRAPRRVR</sequence>
<reference evidence="2" key="2">
    <citation type="submission" date="2020-09" db="EMBL/GenBank/DDBJ databases">
        <authorList>
            <person name="Sun Q."/>
            <person name="Zhou Y."/>
        </authorList>
    </citation>
    <scope>NUCLEOTIDE SEQUENCE</scope>
    <source>
        <strain evidence="2">CGMCC 4.7679</strain>
    </source>
</reference>
<dbReference type="EMBL" id="BNAV01000011">
    <property type="protein sequence ID" value="GHF75934.1"/>
    <property type="molecule type" value="Genomic_DNA"/>
</dbReference>
<reference evidence="2" key="1">
    <citation type="journal article" date="2014" name="Int. J. Syst. Evol. Microbiol.">
        <title>Complete genome sequence of Corynebacterium casei LMG S-19264T (=DSM 44701T), isolated from a smear-ripened cheese.</title>
        <authorList>
            <consortium name="US DOE Joint Genome Institute (JGI-PGF)"/>
            <person name="Walter F."/>
            <person name="Albersmeier A."/>
            <person name="Kalinowski J."/>
            <person name="Ruckert C."/>
        </authorList>
    </citation>
    <scope>NUCLEOTIDE SEQUENCE</scope>
    <source>
        <strain evidence="2">CGMCC 4.7679</strain>
    </source>
</reference>
<comment type="caution">
    <text evidence="2">The sequence shown here is derived from an EMBL/GenBank/DDBJ whole genome shotgun (WGS) entry which is preliminary data.</text>
</comment>
<keyword evidence="1" id="KW-0472">Membrane</keyword>
<evidence type="ECO:0000256" key="1">
    <source>
        <dbReference type="SAM" id="Phobius"/>
    </source>
</evidence>
<proteinExistence type="predicted"/>
<evidence type="ECO:0000313" key="3">
    <source>
        <dbReference type="Proteomes" id="UP000658656"/>
    </source>
</evidence>
<protein>
    <submittedName>
        <fullName evidence="2">Uncharacterized protein</fullName>
    </submittedName>
</protein>
<feature type="transmembrane region" description="Helical" evidence="1">
    <location>
        <begin position="34"/>
        <end position="56"/>
    </location>
</feature>
<gene>
    <name evidence="2" type="ORF">GCM10017566_57220</name>
</gene>
<dbReference type="AlphaFoldDB" id="A0A8H9ME91"/>
<keyword evidence="1" id="KW-1133">Transmembrane helix</keyword>
<name>A0A8H9ME91_9PSEU</name>
<organism evidence="2 3">
    <name type="scientific">Amycolatopsis bartoniae</name>
    <dbReference type="NCBI Taxonomy" id="941986"/>
    <lineage>
        <taxon>Bacteria</taxon>
        <taxon>Bacillati</taxon>
        <taxon>Actinomycetota</taxon>
        <taxon>Actinomycetes</taxon>
        <taxon>Pseudonocardiales</taxon>
        <taxon>Pseudonocardiaceae</taxon>
        <taxon>Amycolatopsis</taxon>
    </lineage>
</organism>
<evidence type="ECO:0000313" key="2">
    <source>
        <dbReference type="EMBL" id="GHF75934.1"/>
    </source>
</evidence>
<accession>A0A8H9ME91</accession>
<keyword evidence="3" id="KW-1185">Reference proteome</keyword>
<dbReference type="Proteomes" id="UP000658656">
    <property type="component" value="Unassembled WGS sequence"/>
</dbReference>
<keyword evidence="1" id="KW-0812">Transmembrane</keyword>